<dbReference type="InterPro" id="IPR050519">
    <property type="entry name" value="Glycosyltransf_28_UgtP"/>
</dbReference>
<evidence type="ECO:0000256" key="2">
    <source>
        <dbReference type="ARBA" id="ARBA00006962"/>
    </source>
</evidence>
<proteinExistence type="inferred from homology"/>
<reference evidence="7 8" key="1">
    <citation type="submission" date="2020-08" db="EMBL/GenBank/DDBJ databases">
        <title>Genome public.</title>
        <authorList>
            <person name="Liu C."/>
            <person name="Sun Q."/>
        </authorList>
    </citation>
    <scope>NUCLEOTIDE SEQUENCE [LARGE SCALE GENOMIC DNA]</scope>
    <source>
        <strain evidence="7 8">M2</strain>
    </source>
</reference>
<organism evidence="7 8">
    <name type="scientific">Agathobaculum hominis</name>
    <dbReference type="NCBI Taxonomy" id="2763014"/>
    <lineage>
        <taxon>Bacteria</taxon>
        <taxon>Bacillati</taxon>
        <taxon>Bacillota</taxon>
        <taxon>Clostridia</taxon>
        <taxon>Eubacteriales</taxon>
        <taxon>Butyricicoccaceae</taxon>
        <taxon>Agathobaculum</taxon>
    </lineage>
</organism>
<protein>
    <submittedName>
        <fullName evidence="7">Galactosyldiacylglycerol synthase</fullName>
    </submittedName>
</protein>
<feature type="domain" description="Diacylglycerol glucosyltransferase N-terminal" evidence="6">
    <location>
        <begin position="14"/>
        <end position="184"/>
    </location>
</feature>
<sequence length="376" mass="41891">MKVLILSVTAGYGHHATAQAIGDMLKNKGAEVDTLDVYAYISNLIKTTIDKGYLFSSKHMQTLYRLVYQLAENNGASYFSSAPSIINIINALGATKFARVISDREPDVIICTHVFAAQMVDELKKRKKLADIMTIGIVTDYTLHPYWEDVPRVQYIVTASELLTYRCVQRGVPRERILPFGIPVHPKFNQRLDRRAAAAELGIDPDMHTILLMGGSMGHAEHVKTIEKIVQIGMPFQMLVVCGNNKKMQMHVEKFAARYNGNCVIRPYGFVHNVEVMMSASDCIISKPGGLTVSEALAKNLPMLLADPIPGHEERNVDFLVNNGMAALITKHFPVDEAVYELFTNPVRLETVRHTMKAVAHPDATERLADFVLALK</sequence>
<dbReference type="Pfam" id="PF04101">
    <property type="entry name" value="Glyco_tran_28_C"/>
    <property type="match status" value="1"/>
</dbReference>
<name>A0ABR7GNM1_9FIRM</name>
<dbReference type="Gene3D" id="3.40.50.2000">
    <property type="entry name" value="Glycogen Phosphorylase B"/>
    <property type="match status" value="1"/>
</dbReference>
<dbReference type="Pfam" id="PF06925">
    <property type="entry name" value="MGDG_synth"/>
    <property type="match status" value="1"/>
</dbReference>
<dbReference type="InterPro" id="IPR007235">
    <property type="entry name" value="Glyco_trans_28_C"/>
</dbReference>
<dbReference type="PANTHER" id="PTHR43025:SF3">
    <property type="entry name" value="MONOGALACTOSYLDIACYLGLYCEROL SYNTHASE 1, CHLOROPLASTIC"/>
    <property type="match status" value="1"/>
</dbReference>
<evidence type="ECO:0000313" key="7">
    <source>
        <dbReference type="EMBL" id="MBC5695897.1"/>
    </source>
</evidence>
<comment type="caution">
    <text evidence="7">The sequence shown here is derived from an EMBL/GenBank/DDBJ whole genome shotgun (WGS) entry which is preliminary data.</text>
</comment>
<dbReference type="InterPro" id="IPR009695">
    <property type="entry name" value="Diacylglyc_glucosyltr_N"/>
</dbReference>
<evidence type="ECO:0000256" key="4">
    <source>
        <dbReference type="ARBA" id="ARBA00022679"/>
    </source>
</evidence>
<dbReference type="Proteomes" id="UP000641741">
    <property type="component" value="Unassembled WGS sequence"/>
</dbReference>
<dbReference type="EMBL" id="JACOPK010000006">
    <property type="protein sequence ID" value="MBC5695897.1"/>
    <property type="molecule type" value="Genomic_DNA"/>
</dbReference>
<evidence type="ECO:0000259" key="6">
    <source>
        <dbReference type="Pfam" id="PF06925"/>
    </source>
</evidence>
<accession>A0ABR7GNM1</accession>
<keyword evidence="3" id="KW-0328">Glycosyltransferase</keyword>
<evidence type="ECO:0000256" key="1">
    <source>
        <dbReference type="ARBA" id="ARBA00004370"/>
    </source>
</evidence>
<evidence type="ECO:0000256" key="3">
    <source>
        <dbReference type="ARBA" id="ARBA00022676"/>
    </source>
</evidence>
<evidence type="ECO:0000313" key="8">
    <source>
        <dbReference type="Proteomes" id="UP000641741"/>
    </source>
</evidence>
<keyword evidence="4" id="KW-0808">Transferase</keyword>
<dbReference type="SUPFAM" id="SSF53756">
    <property type="entry name" value="UDP-Glycosyltransferase/glycogen phosphorylase"/>
    <property type="match status" value="1"/>
</dbReference>
<comment type="subcellular location">
    <subcellularLocation>
        <location evidence="1">Membrane</location>
    </subcellularLocation>
</comment>
<feature type="domain" description="Glycosyl transferase family 28 C-terminal" evidence="5">
    <location>
        <begin position="209"/>
        <end position="367"/>
    </location>
</feature>
<keyword evidence="8" id="KW-1185">Reference proteome</keyword>
<comment type="similarity">
    <text evidence="2">Belongs to the glycosyltransferase 28 family.</text>
</comment>
<dbReference type="RefSeq" id="WP_186970094.1">
    <property type="nucleotide sequence ID" value="NZ_JACOPK010000006.1"/>
</dbReference>
<gene>
    <name evidence="7" type="ORF">H8S02_08060</name>
</gene>
<dbReference type="PANTHER" id="PTHR43025">
    <property type="entry name" value="MONOGALACTOSYLDIACYLGLYCEROL SYNTHASE"/>
    <property type="match status" value="1"/>
</dbReference>
<evidence type="ECO:0000259" key="5">
    <source>
        <dbReference type="Pfam" id="PF04101"/>
    </source>
</evidence>